<feature type="transmembrane region" description="Helical" evidence="5">
    <location>
        <begin position="343"/>
        <end position="362"/>
    </location>
</feature>
<dbReference type="Proteomes" id="UP000198854">
    <property type="component" value="Unassembled WGS sequence"/>
</dbReference>
<dbReference type="PANTHER" id="PTHR37422:SF17">
    <property type="entry name" value="O-ANTIGEN LIGASE"/>
    <property type="match status" value="1"/>
</dbReference>
<accession>A0A1G8AFI4</accession>
<feature type="transmembrane region" description="Helical" evidence="5">
    <location>
        <begin position="223"/>
        <end position="243"/>
    </location>
</feature>
<feature type="transmembrane region" description="Helical" evidence="5">
    <location>
        <begin position="120"/>
        <end position="139"/>
    </location>
</feature>
<gene>
    <name evidence="7" type="ORF">SAMN04488136_11091</name>
</gene>
<dbReference type="EMBL" id="FNDD01000010">
    <property type="protein sequence ID" value="SDH19643.1"/>
    <property type="molecule type" value="Genomic_DNA"/>
</dbReference>
<dbReference type="Pfam" id="PF04932">
    <property type="entry name" value="Wzy_C"/>
    <property type="match status" value="1"/>
</dbReference>
<feature type="transmembrane region" description="Helical" evidence="5">
    <location>
        <begin position="62"/>
        <end position="80"/>
    </location>
</feature>
<feature type="transmembrane region" description="Helical" evidence="5">
    <location>
        <begin position="188"/>
        <end position="211"/>
    </location>
</feature>
<dbReference type="GO" id="GO:0016874">
    <property type="term" value="F:ligase activity"/>
    <property type="evidence" value="ECO:0007669"/>
    <property type="project" value="UniProtKB-KW"/>
</dbReference>
<protein>
    <submittedName>
        <fullName evidence="7">O-antigen ligase like membrane protein</fullName>
    </submittedName>
</protein>
<keyword evidence="2 5" id="KW-0812">Transmembrane</keyword>
<keyword evidence="3 5" id="KW-1133">Transmembrane helix</keyword>
<dbReference type="RefSeq" id="WP_093273054.1">
    <property type="nucleotide sequence ID" value="NZ_FNDD01000010.1"/>
</dbReference>
<dbReference type="STRING" id="861298.SAMN04488136_11091"/>
<dbReference type="InterPro" id="IPR051533">
    <property type="entry name" value="WaaL-like"/>
</dbReference>
<sequence length="402" mass="45665">MYIDNVRDFRKYKVNVGLALCVLFLCMGFSSRLVPSAFLLQKIIVLGSCVGLIGLLGPDKRFVKNFYFYLVLVFTCYFLRDQYYVGLSFSEFIKAVIGGSLFFLILTVDFKSYIRSVSTAYILLPMIMVPISLVLSKVFGFSLGQPGRFGAGIASAHYAFITYYAVVLACYHCLNKDRFSFLLYGGSLLLLLLSGSRGPLIAALIPSLMLLKFFKRPAFRQKLWFLMPVIILVLIKFISAMIARTEMETFNAEGSFNLSGRDVAWEYFLAQVQGLNLFGGGLGSTTNITQGVREFNLYLFVAPHNEFIRVFLELGYFGVTLFFLNIFLVFKYIFKHATRQTRWFLILAFLGFMVVTIFDNTFSTIQSYVPLALLLKFILTAEGMKIRNDPKQSNRIGVYTHV</sequence>
<name>A0A1G8AFI4_9VIBR</name>
<keyword evidence="8" id="KW-1185">Reference proteome</keyword>
<comment type="subcellular location">
    <subcellularLocation>
        <location evidence="1">Membrane</location>
        <topology evidence="1">Multi-pass membrane protein</topology>
    </subcellularLocation>
</comment>
<dbReference type="OrthoDB" id="9783389at2"/>
<evidence type="ECO:0000256" key="1">
    <source>
        <dbReference type="ARBA" id="ARBA00004141"/>
    </source>
</evidence>
<organism evidence="7 8">
    <name type="scientific">Vibrio xiamenensis</name>
    <dbReference type="NCBI Taxonomy" id="861298"/>
    <lineage>
        <taxon>Bacteria</taxon>
        <taxon>Pseudomonadati</taxon>
        <taxon>Pseudomonadota</taxon>
        <taxon>Gammaproteobacteria</taxon>
        <taxon>Vibrionales</taxon>
        <taxon>Vibrionaceae</taxon>
        <taxon>Vibrio</taxon>
    </lineage>
</organism>
<dbReference type="PANTHER" id="PTHR37422">
    <property type="entry name" value="TEICHURONIC ACID BIOSYNTHESIS PROTEIN TUAE"/>
    <property type="match status" value="1"/>
</dbReference>
<evidence type="ECO:0000256" key="5">
    <source>
        <dbReference type="SAM" id="Phobius"/>
    </source>
</evidence>
<keyword evidence="4 5" id="KW-0472">Membrane</keyword>
<dbReference type="InterPro" id="IPR007016">
    <property type="entry name" value="O-antigen_ligase-rel_domated"/>
</dbReference>
<feature type="domain" description="O-antigen ligase-related" evidence="6">
    <location>
        <begin position="187"/>
        <end position="323"/>
    </location>
</feature>
<evidence type="ECO:0000256" key="2">
    <source>
        <dbReference type="ARBA" id="ARBA00022692"/>
    </source>
</evidence>
<evidence type="ECO:0000313" key="7">
    <source>
        <dbReference type="EMBL" id="SDH19643.1"/>
    </source>
</evidence>
<feature type="transmembrane region" description="Helical" evidence="5">
    <location>
        <begin position="314"/>
        <end position="334"/>
    </location>
</feature>
<reference evidence="7 8" key="1">
    <citation type="submission" date="2016-10" db="EMBL/GenBank/DDBJ databases">
        <authorList>
            <person name="de Groot N.N."/>
        </authorList>
    </citation>
    <scope>NUCLEOTIDE SEQUENCE [LARGE SCALE GENOMIC DNA]</scope>
    <source>
        <strain evidence="7 8">CGMCC 1.10228</strain>
    </source>
</reference>
<dbReference type="GO" id="GO:0016020">
    <property type="term" value="C:membrane"/>
    <property type="evidence" value="ECO:0007669"/>
    <property type="project" value="UniProtKB-SubCell"/>
</dbReference>
<evidence type="ECO:0000256" key="4">
    <source>
        <dbReference type="ARBA" id="ARBA00023136"/>
    </source>
</evidence>
<evidence type="ECO:0000313" key="8">
    <source>
        <dbReference type="Proteomes" id="UP000198854"/>
    </source>
</evidence>
<feature type="transmembrane region" description="Helical" evidence="5">
    <location>
        <begin position="12"/>
        <end position="30"/>
    </location>
</feature>
<feature type="transmembrane region" description="Helical" evidence="5">
    <location>
        <begin position="92"/>
        <end position="108"/>
    </location>
</feature>
<proteinExistence type="predicted"/>
<evidence type="ECO:0000256" key="3">
    <source>
        <dbReference type="ARBA" id="ARBA00022989"/>
    </source>
</evidence>
<feature type="transmembrane region" description="Helical" evidence="5">
    <location>
        <begin position="36"/>
        <end position="55"/>
    </location>
</feature>
<keyword evidence="7" id="KW-0436">Ligase</keyword>
<evidence type="ECO:0000259" key="6">
    <source>
        <dbReference type="Pfam" id="PF04932"/>
    </source>
</evidence>
<dbReference type="AlphaFoldDB" id="A0A1G8AFI4"/>